<comment type="caution">
    <text evidence="7">The sequence shown here is derived from an EMBL/GenBank/DDBJ whole genome shotgun (WGS) entry which is preliminary data.</text>
</comment>
<dbReference type="FunFam" id="1.25.40.10:FF:000207">
    <property type="entry name" value="Small glutamine-rich tetratricopeptide repeat-containing protein"/>
    <property type="match status" value="1"/>
</dbReference>
<dbReference type="EMBL" id="JAUKUD010000004">
    <property type="protein sequence ID" value="KAK0746715.1"/>
    <property type="molecule type" value="Genomic_DNA"/>
</dbReference>
<dbReference type="FunFam" id="1.20.5.420:FF:000005">
    <property type="entry name" value="Hsc70 cochaperone (SGT), putative"/>
    <property type="match status" value="1"/>
</dbReference>
<sequence>MATTPKQRLALAICDFLSSSLTDGTLQADEKDSIDVAINCIGEAFNVDPTDQAAVSSVIGTQNLFQIFSVYEKLKGAAPAAATAKPAASTSAAPPTDDQKKQAEALKSKGNAAMAQKDYPTAIDLYTQALALHPGNAVFLSNRAAAHSAARDHASARADAEAAVAVDPKYTKAWSRLGLARFALGDPKGSMEAYRQGIEHEGNGGSEAMKKGYETAKRRVEELAADEEADAGATTARSGPGGGGAGGPSLSDLAGMFGGGGGGRGAGSPGAGAGAGGPGGMPDFGSIMNNPMFASMAQNLMSNPNMMENLMNNPRLREMANQFQTGGGMPDIGALMSDPNIADLARNMMGGPGGAGRGGPGGPGAAPWWKTRDRARSAAPPRRLADISETVYY</sequence>
<evidence type="ECO:0000313" key="8">
    <source>
        <dbReference type="Proteomes" id="UP001172155"/>
    </source>
</evidence>
<dbReference type="Gene3D" id="1.10.260.100">
    <property type="match status" value="1"/>
</dbReference>
<dbReference type="Gene3D" id="1.20.5.420">
    <property type="entry name" value="Immunoglobulin FC, subunit C"/>
    <property type="match status" value="1"/>
</dbReference>
<dbReference type="GO" id="GO:0006620">
    <property type="term" value="P:post-translational protein targeting to endoplasmic reticulum membrane"/>
    <property type="evidence" value="ECO:0007669"/>
    <property type="project" value="TreeGrafter"/>
</dbReference>
<feature type="compositionally biased region" description="Gly residues" evidence="5">
    <location>
        <begin position="256"/>
        <end position="278"/>
    </location>
</feature>
<keyword evidence="3 4" id="KW-0802">TPR repeat</keyword>
<feature type="domain" description="SGTA homodimerisation" evidence="6">
    <location>
        <begin position="6"/>
        <end position="69"/>
    </location>
</feature>
<dbReference type="GO" id="GO:0016020">
    <property type="term" value="C:membrane"/>
    <property type="evidence" value="ECO:0007669"/>
    <property type="project" value="TreeGrafter"/>
</dbReference>
<dbReference type="GO" id="GO:0072380">
    <property type="term" value="C:TRC complex"/>
    <property type="evidence" value="ECO:0007669"/>
    <property type="project" value="TreeGrafter"/>
</dbReference>
<accession>A0AA40K5J4</accession>
<evidence type="ECO:0000256" key="3">
    <source>
        <dbReference type="ARBA" id="ARBA00022803"/>
    </source>
</evidence>
<evidence type="ECO:0000259" key="6">
    <source>
        <dbReference type="Pfam" id="PF16546"/>
    </source>
</evidence>
<dbReference type="Pfam" id="PF00515">
    <property type="entry name" value="TPR_1"/>
    <property type="match status" value="1"/>
</dbReference>
<feature type="repeat" description="TPR" evidence="4">
    <location>
        <begin position="103"/>
        <end position="136"/>
    </location>
</feature>
<dbReference type="PANTHER" id="PTHR45831">
    <property type="entry name" value="LD24721P"/>
    <property type="match status" value="1"/>
</dbReference>
<proteinExistence type="inferred from homology"/>
<feature type="region of interest" description="Disordered" evidence="5">
    <location>
        <begin position="227"/>
        <end position="278"/>
    </location>
</feature>
<dbReference type="InterPro" id="IPR011990">
    <property type="entry name" value="TPR-like_helical_dom_sf"/>
</dbReference>
<feature type="compositionally biased region" description="Basic and acidic residues" evidence="5">
    <location>
        <begin position="97"/>
        <end position="107"/>
    </location>
</feature>
<dbReference type="PROSITE" id="PS50005">
    <property type="entry name" value="TPR"/>
    <property type="match status" value="1"/>
</dbReference>
<dbReference type="InterPro" id="IPR019734">
    <property type="entry name" value="TPR_rpt"/>
</dbReference>
<dbReference type="SMART" id="SM00028">
    <property type="entry name" value="TPR"/>
    <property type="match status" value="3"/>
</dbReference>
<dbReference type="InterPro" id="IPR032374">
    <property type="entry name" value="SGTA_dimer"/>
</dbReference>
<protein>
    <recommendedName>
        <fullName evidence="6">SGTA homodimerisation domain-containing protein</fullName>
    </recommendedName>
</protein>
<gene>
    <name evidence="7" type="ORF">B0T18DRAFT_391110</name>
</gene>
<feature type="compositionally biased region" description="Gly residues" evidence="5">
    <location>
        <begin position="352"/>
        <end position="364"/>
    </location>
</feature>
<feature type="region of interest" description="Disordered" evidence="5">
    <location>
        <begin position="352"/>
        <end position="382"/>
    </location>
</feature>
<dbReference type="AlphaFoldDB" id="A0AA40K5J4"/>
<dbReference type="PANTHER" id="PTHR45831:SF2">
    <property type="entry name" value="LD24721P"/>
    <property type="match status" value="1"/>
</dbReference>
<organism evidence="7 8">
    <name type="scientific">Schizothecium vesticola</name>
    <dbReference type="NCBI Taxonomy" id="314040"/>
    <lineage>
        <taxon>Eukaryota</taxon>
        <taxon>Fungi</taxon>
        <taxon>Dikarya</taxon>
        <taxon>Ascomycota</taxon>
        <taxon>Pezizomycotina</taxon>
        <taxon>Sordariomycetes</taxon>
        <taxon>Sordariomycetidae</taxon>
        <taxon>Sordariales</taxon>
        <taxon>Schizotheciaceae</taxon>
        <taxon>Schizothecium</taxon>
    </lineage>
</organism>
<evidence type="ECO:0000256" key="4">
    <source>
        <dbReference type="PROSITE-ProRule" id="PRU00339"/>
    </source>
</evidence>
<reference evidence="7" key="1">
    <citation type="submission" date="2023-06" db="EMBL/GenBank/DDBJ databases">
        <title>Genome-scale phylogeny and comparative genomics of the fungal order Sordariales.</title>
        <authorList>
            <consortium name="Lawrence Berkeley National Laboratory"/>
            <person name="Hensen N."/>
            <person name="Bonometti L."/>
            <person name="Westerberg I."/>
            <person name="Brannstrom I.O."/>
            <person name="Guillou S."/>
            <person name="Cros-Aarteil S."/>
            <person name="Calhoun S."/>
            <person name="Haridas S."/>
            <person name="Kuo A."/>
            <person name="Mondo S."/>
            <person name="Pangilinan J."/>
            <person name="Riley R."/>
            <person name="LaButti K."/>
            <person name="Andreopoulos B."/>
            <person name="Lipzen A."/>
            <person name="Chen C."/>
            <person name="Yanf M."/>
            <person name="Daum C."/>
            <person name="Ng V."/>
            <person name="Clum A."/>
            <person name="Steindorff A."/>
            <person name="Ohm R."/>
            <person name="Martin F."/>
            <person name="Silar P."/>
            <person name="Natvig D."/>
            <person name="Lalanne C."/>
            <person name="Gautier V."/>
            <person name="Ament-velasquez S.L."/>
            <person name="Kruys A."/>
            <person name="Hutchinson M.I."/>
            <person name="Powell A.J."/>
            <person name="Barry K."/>
            <person name="Miller A.N."/>
            <person name="Grigoriev I.V."/>
            <person name="Debuchy R."/>
            <person name="Gladieux P."/>
            <person name="Thoren M.H."/>
            <person name="Johannesson H."/>
        </authorList>
    </citation>
    <scope>NUCLEOTIDE SEQUENCE</scope>
    <source>
        <strain evidence="7">SMH3187-1</strain>
    </source>
</reference>
<dbReference type="SUPFAM" id="SSF48452">
    <property type="entry name" value="TPR-like"/>
    <property type="match status" value="1"/>
</dbReference>
<feature type="region of interest" description="Disordered" evidence="5">
    <location>
        <begin position="83"/>
        <end position="108"/>
    </location>
</feature>
<dbReference type="FunFam" id="1.10.260.100:FF:000011">
    <property type="entry name" value="TPR Domain containing protein"/>
    <property type="match status" value="1"/>
</dbReference>
<dbReference type="Gene3D" id="1.25.40.10">
    <property type="entry name" value="Tetratricopeptide repeat domain"/>
    <property type="match status" value="1"/>
</dbReference>
<evidence type="ECO:0000256" key="2">
    <source>
        <dbReference type="ARBA" id="ARBA00022737"/>
    </source>
</evidence>
<dbReference type="InterPro" id="IPR047150">
    <property type="entry name" value="SGT"/>
</dbReference>
<dbReference type="Pfam" id="PF16546">
    <property type="entry name" value="SGTA_dimer"/>
    <property type="match status" value="1"/>
</dbReference>
<dbReference type="Proteomes" id="UP001172155">
    <property type="component" value="Unassembled WGS sequence"/>
</dbReference>
<dbReference type="GO" id="GO:0060090">
    <property type="term" value="F:molecular adaptor activity"/>
    <property type="evidence" value="ECO:0007669"/>
    <property type="project" value="TreeGrafter"/>
</dbReference>
<keyword evidence="8" id="KW-1185">Reference proteome</keyword>
<evidence type="ECO:0000256" key="1">
    <source>
        <dbReference type="ARBA" id="ARBA00008175"/>
    </source>
</evidence>
<feature type="compositionally biased region" description="Low complexity" evidence="5">
    <location>
        <begin position="83"/>
        <end position="96"/>
    </location>
</feature>
<name>A0AA40K5J4_9PEZI</name>
<evidence type="ECO:0000313" key="7">
    <source>
        <dbReference type="EMBL" id="KAK0746715.1"/>
    </source>
</evidence>
<evidence type="ECO:0000256" key="5">
    <source>
        <dbReference type="SAM" id="MobiDB-lite"/>
    </source>
</evidence>
<comment type="similarity">
    <text evidence="1">Belongs to the SGT family.</text>
</comment>
<keyword evidence="2" id="KW-0677">Repeat</keyword>